<evidence type="ECO:0000256" key="2">
    <source>
        <dbReference type="SAM" id="MobiDB-lite"/>
    </source>
</evidence>
<gene>
    <name evidence="3" type="ORF">MAR_001914</name>
</gene>
<proteinExistence type="predicted"/>
<dbReference type="SUPFAM" id="SSF51197">
    <property type="entry name" value="Clavaminate synthase-like"/>
    <property type="match status" value="1"/>
</dbReference>
<keyword evidence="4" id="KW-1185">Reference proteome</keyword>
<organism evidence="3 4">
    <name type="scientific">Mya arenaria</name>
    <name type="common">Soft-shell clam</name>
    <dbReference type="NCBI Taxonomy" id="6604"/>
    <lineage>
        <taxon>Eukaryota</taxon>
        <taxon>Metazoa</taxon>
        <taxon>Spiralia</taxon>
        <taxon>Lophotrochozoa</taxon>
        <taxon>Mollusca</taxon>
        <taxon>Bivalvia</taxon>
        <taxon>Autobranchia</taxon>
        <taxon>Heteroconchia</taxon>
        <taxon>Euheterodonta</taxon>
        <taxon>Imparidentia</taxon>
        <taxon>Neoheterodontei</taxon>
        <taxon>Myida</taxon>
        <taxon>Myoidea</taxon>
        <taxon>Myidae</taxon>
        <taxon>Mya</taxon>
    </lineage>
</organism>
<dbReference type="PANTHER" id="PTHR20883">
    <property type="entry name" value="PHYTANOYL-COA DIOXYGENASE DOMAIN CONTAINING 1"/>
    <property type="match status" value="1"/>
</dbReference>
<dbReference type="Proteomes" id="UP001164746">
    <property type="component" value="Chromosome 11"/>
</dbReference>
<evidence type="ECO:0000313" key="3">
    <source>
        <dbReference type="EMBL" id="WAR20076.1"/>
    </source>
</evidence>
<dbReference type="InterPro" id="IPR008775">
    <property type="entry name" value="Phytyl_CoA_dOase-like"/>
</dbReference>
<dbReference type="EMBL" id="CP111022">
    <property type="protein sequence ID" value="WAR20076.1"/>
    <property type="molecule type" value="Genomic_DNA"/>
</dbReference>
<accession>A0ABY7FH53</accession>
<dbReference type="Pfam" id="PF05721">
    <property type="entry name" value="PhyH"/>
    <property type="match status" value="1"/>
</dbReference>
<evidence type="ECO:0000256" key="1">
    <source>
        <dbReference type="ARBA" id="ARBA00001962"/>
    </source>
</evidence>
<evidence type="ECO:0000313" key="4">
    <source>
        <dbReference type="Proteomes" id="UP001164746"/>
    </source>
</evidence>
<evidence type="ECO:0008006" key="5">
    <source>
        <dbReference type="Google" id="ProtNLM"/>
    </source>
</evidence>
<comment type="cofactor">
    <cofactor evidence="1">
        <name>Fe cation</name>
        <dbReference type="ChEBI" id="CHEBI:24875"/>
    </cofactor>
</comment>
<reference evidence="3" key="1">
    <citation type="submission" date="2022-11" db="EMBL/GenBank/DDBJ databases">
        <title>Centuries of genome instability and evolution in soft-shell clam transmissible cancer (bioRxiv).</title>
        <authorList>
            <person name="Hart S.F.M."/>
            <person name="Yonemitsu M.A."/>
            <person name="Giersch R.M."/>
            <person name="Beal B.F."/>
            <person name="Arriagada G."/>
            <person name="Davis B.W."/>
            <person name="Ostrander E.A."/>
            <person name="Goff S.P."/>
            <person name="Metzger M.J."/>
        </authorList>
    </citation>
    <scope>NUCLEOTIDE SEQUENCE</scope>
    <source>
        <strain evidence="3">MELC-2E11</strain>
        <tissue evidence="3">Siphon/mantle</tissue>
    </source>
</reference>
<dbReference type="Gene3D" id="2.60.120.620">
    <property type="entry name" value="q2cbj1_9rhob like domain"/>
    <property type="match status" value="1"/>
</dbReference>
<name>A0ABY7FH53_MYAAR</name>
<sequence length="298" mass="34869">MPAIEVENGVVDEAHPEIFDPRAMPPQPKEKKPGQQPEHVIKEYFEKGYLVLPNFFTKEEMEPCRKTTEELVDNLAKKLFEAGKIKNAYENLDLFHRLTKLEEEFPGANVILHKVPNMPMGYRKLWANERLLNLMEQLIGPDIAGNPVWNLRTKTPQNEATTVPWHQDCGYLDNNSYKIWRRAVTGADAWRFIGVAGAYFYHCYSLPNMSDNVRWSLDLRWQRSSDPDGLWGLKKPVVMRVKDKPDFEIDWTEFDSDLETNEDPEFDTTLPGPWMKKWEIVHMNKHTDRHKRDEAMIA</sequence>
<protein>
    <recommendedName>
        <fullName evidence="5">Phytanoyl-CoA dioxygenase</fullName>
    </recommendedName>
</protein>
<dbReference type="PANTHER" id="PTHR20883:SF14">
    <property type="entry name" value="PHYTANOYL-COA DIOXYGENASE"/>
    <property type="match status" value="1"/>
</dbReference>
<feature type="region of interest" description="Disordered" evidence="2">
    <location>
        <begin position="15"/>
        <end position="36"/>
    </location>
</feature>